<dbReference type="GO" id="GO:0043565">
    <property type="term" value="F:sequence-specific DNA binding"/>
    <property type="evidence" value="ECO:0007669"/>
    <property type="project" value="InterPro"/>
</dbReference>
<evidence type="ECO:0000259" key="5">
    <source>
        <dbReference type="PROSITE" id="PS50045"/>
    </source>
</evidence>
<accession>A0A3B0W9K1</accession>
<gene>
    <name evidence="7" type="ORF">MNBD_GAMMA06-1154</name>
</gene>
<dbReference type="Gene3D" id="1.10.10.60">
    <property type="entry name" value="Homeodomain-like"/>
    <property type="match status" value="1"/>
</dbReference>
<dbReference type="InterPro" id="IPR002078">
    <property type="entry name" value="Sigma_54_int"/>
</dbReference>
<dbReference type="AlphaFoldDB" id="A0A3B0W9K1"/>
<dbReference type="PROSITE" id="PS50045">
    <property type="entry name" value="SIGMA54_INTERACT_4"/>
    <property type="match status" value="1"/>
</dbReference>
<keyword evidence="3" id="KW-0805">Transcription regulation</keyword>
<keyword evidence="2" id="KW-0067">ATP-binding</keyword>
<dbReference type="SMART" id="SM00448">
    <property type="entry name" value="REC"/>
    <property type="match status" value="1"/>
</dbReference>
<dbReference type="Pfam" id="PF00072">
    <property type="entry name" value="Response_reg"/>
    <property type="match status" value="1"/>
</dbReference>
<dbReference type="Gene3D" id="3.40.50.2300">
    <property type="match status" value="1"/>
</dbReference>
<dbReference type="GO" id="GO:0000160">
    <property type="term" value="P:phosphorelay signal transduction system"/>
    <property type="evidence" value="ECO:0007669"/>
    <property type="project" value="InterPro"/>
</dbReference>
<dbReference type="FunFam" id="3.40.50.300:FF:000006">
    <property type="entry name" value="DNA-binding transcriptional regulator NtrC"/>
    <property type="match status" value="1"/>
</dbReference>
<feature type="domain" description="Response regulatory" evidence="6">
    <location>
        <begin position="21"/>
        <end position="141"/>
    </location>
</feature>
<dbReference type="PROSITE" id="PS50110">
    <property type="entry name" value="RESPONSE_REGULATORY"/>
    <property type="match status" value="1"/>
</dbReference>
<protein>
    <submittedName>
        <fullName evidence="7">Two-component system response regulator protein</fullName>
    </submittedName>
</protein>
<evidence type="ECO:0000256" key="2">
    <source>
        <dbReference type="ARBA" id="ARBA00022840"/>
    </source>
</evidence>
<evidence type="ECO:0000256" key="4">
    <source>
        <dbReference type="ARBA" id="ARBA00023163"/>
    </source>
</evidence>
<dbReference type="CDD" id="cd00009">
    <property type="entry name" value="AAA"/>
    <property type="match status" value="1"/>
</dbReference>
<dbReference type="SMART" id="SM00382">
    <property type="entry name" value="AAA"/>
    <property type="match status" value="1"/>
</dbReference>
<evidence type="ECO:0000259" key="6">
    <source>
        <dbReference type="PROSITE" id="PS50110"/>
    </source>
</evidence>
<dbReference type="CDD" id="cd17535">
    <property type="entry name" value="REC_NarL-like"/>
    <property type="match status" value="1"/>
</dbReference>
<dbReference type="Pfam" id="PF00158">
    <property type="entry name" value="Sigma54_activat"/>
    <property type="match status" value="1"/>
</dbReference>
<dbReference type="Pfam" id="PF25601">
    <property type="entry name" value="AAA_lid_14"/>
    <property type="match status" value="1"/>
</dbReference>
<dbReference type="SUPFAM" id="SSF52172">
    <property type="entry name" value="CheY-like"/>
    <property type="match status" value="1"/>
</dbReference>
<dbReference type="Pfam" id="PF02954">
    <property type="entry name" value="HTH_8"/>
    <property type="match status" value="1"/>
</dbReference>
<dbReference type="GO" id="GO:0005524">
    <property type="term" value="F:ATP binding"/>
    <property type="evidence" value="ECO:0007669"/>
    <property type="project" value="UniProtKB-KW"/>
</dbReference>
<evidence type="ECO:0000256" key="1">
    <source>
        <dbReference type="ARBA" id="ARBA00022741"/>
    </source>
</evidence>
<evidence type="ECO:0000313" key="7">
    <source>
        <dbReference type="EMBL" id="VAW52608.1"/>
    </source>
</evidence>
<dbReference type="PRINTS" id="PR01590">
    <property type="entry name" value="HTHFIS"/>
</dbReference>
<dbReference type="InterPro" id="IPR002197">
    <property type="entry name" value="HTH_Fis"/>
</dbReference>
<organism evidence="7">
    <name type="scientific">hydrothermal vent metagenome</name>
    <dbReference type="NCBI Taxonomy" id="652676"/>
    <lineage>
        <taxon>unclassified sequences</taxon>
        <taxon>metagenomes</taxon>
        <taxon>ecological metagenomes</taxon>
    </lineage>
</organism>
<dbReference type="PROSITE" id="PS00688">
    <property type="entry name" value="SIGMA54_INTERACT_3"/>
    <property type="match status" value="1"/>
</dbReference>
<feature type="domain" description="Sigma-54 factor interaction" evidence="5">
    <location>
        <begin position="158"/>
        <end position="385"/>
    </location>
</feature>
<dbReference type="InterPro" id="IPR027417">
    <property type="entry name" value="P-loop_NTPase"/>
</dbReference>
<dbReference type="InterPro" id="IPR058245">
    <property type="entry name" value="NreC/VraR/RcsB-like_REC"/>
</dbReference>
<dbReference type="SUPFAM" id="SSF52540">
    <property type="entry name" value="P-loop containing nucleoside triphosphate hydrolases"/>
    <property type="match status" value="1"/>
</dbReference>
<keyword evidence="1" id="KW-0547">Nucleotide-binding</keyword>
<proteinExistence type="predicted"/>
<keyword evidence="4" id="KW-0804">Transcription</keyword>
<dbReference type="GO" id="GO:0006355">
    <property type="term" value="P:regulation of DNA-templated transcription"/>
    <property type="evidence" value="ECO:0007669"/>
    <property type="project" value="InterPro"/>
</dbReference>
<dbReference type="InterPro" id="IPR025944">
    <property type="entry name" value="Sigma_54_int_dom_CS"/>
</dbReference>
<sequence length="480" mass="53533">MPENEQHKTALKAKVSRATASLLLVDDDPLILESLGFILRKQYKVYTADSRQQALEKIHQAEKLPSLAVIDLGLPPYPHKPDEGFALIRELLSLQPNMKVLVLSGQDNDVNIQHALTIGAVDFIAKPAESDLLLARLQHHQRLHEIDQLRDTQKTVSLIGDSVVMQMVNNQIKQFADSPFPVLIEGASGTGKELVAKALHENSKRCGEPYLAINCAAIAPDLLEAQLFGHAKGAFTGATQEHKGFFIEAGKGTLLLDEIGELPLALQGKLLRVIESGEFYRIGETKEMKSQARIIAATNKVLSEEIKNDKFRNDLYHRLCILNVQLPPLSARGDDVFLLLNVFIESYADTVSPFVLDDGARELWQQYDYPGNVRELRNIVIRLGTKYPGQSVNKIQLSAEFETQLSASALAENITSVNDEKIMQEIRADEFDLDKLIDEIESRSIRIALEINNNNVSKAAKALRINRTTLYSRVQKLETS</sequence>
<evidence type="ECO:0000256" key="3">
    <source>
        <dbReference type="ARBA" id="ARBA00023015"/>
    </source>
</evidence>
<dbReference type="InterPro" id="IPR003593">
    <property type="entry name" value="AAA+_ATPase"/>
</dbReference>
<dbReference type="Gene3D" id="1.10.8.60">
    <property type="match status" value="1"/>
</dbReference>
<dbReference type="PANTHER" id="PTHR32071">
    <property type="entry name" value="TRANSCRIPTIONAL REGULATORY PROTEIN"/>
    <property type="match status" value="1"/>
</dbReference>
<dbReference type="InterPro" id="IPR058031">
    <property type="entry name" value="AAA_lid_NorR"/>
</dbReference>
<dbReference type="EMBL" id="UOFD01000050">
    <property type="protein sequence ID" value="VAW52608.1"/>
    <property type="molecule type" value="Genomic_DNA"/>
</dbReference>
<dbReference type="SUPFAM" id="SSF46689">
    <property type="entry name" value="Homeodomain-like"/>
    <property type="match status" value="1"/>
</dbReference>
<reference evidence="7" key="1">
    <citation type="submission" date="2018-06" db="EMBL/GenBank/DDBJ databases">
        <authorList>
            <person name="Zhirakovskaya E."/>
        </authorList>
    </citation>
    <scope>NUCLEOTIDE SEQUENCE</scope>
</reference>
<name>A0A3B0W9K1_9ZZZZ</name>
<dbReference type="Gene3D" id="3.40.50.300">
    <property type="entry name" value="P-loop containing nucleotide triphosphate hydrolases"/>
    <property type="match status" value="1"/>
</dbReference>
<dbReference type="InterPro" id="IPR011006">
    <property type="entry name" value="CheY-like_superfamily"/>
</dbReference>
<dbReference type="InterPro" id="IPR009057">
    <property type="entry name" value="Homeodomain-like_sf"/>
</dbReference>
<dbReference type="InterPro" id="IPR001789">
    <property type="entry name" value="Sig_transdc_resp-reg_receiver"/>
</dbReference>